<proteinExistence type="predicted"/>
<dbReference type="SUPFAM" id="SSF53850">
    <property type="entry name" value="Periplasmic binding protein-like II"/>
    <property type="match status" value="1"/>
</dbReference>
<reference evidence="2" key="1">
    <citation type="submission" date="2018-05" db="EMBL/GenBank/DDBJ databases">
        <authorList>
            <person name="Lanie J.A."/>
            <person name="Ng W.-L."/>
            <person name="Kazmierczak K.M."/>
            <person name="Andrzejewski T.M."/>
            <person name="Davidsen T.M."/>
            <person name="Wayne K.J."/>
            <person name="Tettelin H."/>
            <person name="Glass J.I."/>
            <person name="Rusch D."/>
            <person name="Podicherti R."/>
            <person name="Tsui H.-C.T."/>
            <person name="Winkler M.E."/>
        </authorList>
    </citation>
    <scope>NUCLEOTIDE SEQUENCE</scope>
</reference>
<name>A0A382A652_9ZZZZ</name>
<evidence type="ECO:0000313" key="2">
    <source>
        <dbReference type="EMBL" id="SVA96894.1"/>
    </source>
</evidence>
<keyword evidence="1" id="KW-0732">Signal</keyword>
<dbReference type="PANTHER" id="PTHR30006">
    <property type="entry name" value="THIAMINE-BINDING PERIPLASMIC PROTEIN-RELATED"/>
    <property type="match status" value="1"/>
</dbReference>
<organism evidence="2">
    <name type="scientific">marine metagenome</name>
    <dbReference type="NCBI Taxonomy" id="408172"/>
    <lineage>
        <taxon>unclassified sequences</taxon>
        <taxon>metagenomes</taxon>
        <taxon>ecological metagenomes</taxon>
    </lineage>
</organism>
<dbReference type="AlphaFoldDB" id="A0A382A652"/>
<evidence type="ECO:0000256" key="1">
    <source>
        <dbReference type="ARBA" id="ARBA00022729"/>
    </source>
</evidence>
<protein>
    <recommendedName>
        <fullName evidence="3">Extracellular solute-binding protein</fullName>
    </recommendedName>
</protein>
<sequence>MKIMKLTGLVVTTGVITLMFLGSPTALAGESFEQIVAGAKKEGKVVFFESQPDKAWIKLMKAFQKKYPFIKSYKHERLFGGKLNTRIITDAQAGADSADLMTTAPYAITPLHKRGLLQKVDWKGLGISPKSIYDEYSTLSSVFFYAIGYNTDLVKGADIPKGWNDMLDSKWAEKGAWWRYYQPWPLLAKSWGQTKAENYLKSLLASKLRTARSPTTVANWVASGEAHVGITILTRLQGARKKGAPVAWVYPDPLPMIQLVFGVLKGAKHPNAAKLLVHWLSSPEGALMYEKITMRGNPWVKGSELGKVMASHNTAYYSWEKMAEYKKSSAAMTAILKKAKK</sequence>
<gene>
    <name evidence="2" type="ORF">METZ01_LOCUS149748</name>
</gene>
<dbReference type="Pfam" id="PF01547">
    <property type="entry name" value="SBP_bac_1"/>
    <property type="match status" value="1"/>
</dbReference>
<dbReference type="InterPro" id="IPR006059">
    <property type="entry name" value="SBP"/>
</dbReference>
<dbReference type="Gene3D" id="3.40.190.10">
    <property type="entry name" value="Periplasmic binding protein-like II"/>
    <property type="match status" value="2"/>
</dbReference>
<evidence type="ECO:0008006" key="3">
    <source>
        <dbReference type="Google" id="ProtNLM"/>
    </source>
</evidence>
<dbReference type="EMBL" id="UINC01024032">
    <property type="protein sequence ID" value="SVA96894.1"/>
    <property type="molecule type" value="Genomic_DNA"/>
</dbReference>
<accession>A0A382A652</accession>